<evidence type="ECO:0000313" key="1">
    <source>
        <dbReference type="EMBL" id="PON41825.1"/>
    </source>
</evidence>
<proteinExistence type="predicted"/>
<protein>
    <submittedName>
        <fullName evidence="1">Uncharacterized protein</fullName>
    </submittedName>
</protein>
<dbReference type="AlphaFoldDB" id="A0A2P5AZ60"/>
<dbReference type="OrthoDB" id="10294388at2759"/>
<dbReference type="EMBL" id="JXTB01000406">
    <property type="protein sequence ID" value="PON41825.1"/>
    <property type="molecule type" value="Genomic_DNA"/>
</dbReference>
<name>A0A2P5AZ60_PARAD</name>
<evidence type="ECO:0000313" key="2">
    <source>
        <dbReference type="Proteomes" id="UP000237105"/>
    </source>
</evidence>
<keyword evidence="2" id="KW-1185">Reference proteome</keyword>
<gene>
    <name evidence="1" type="ORF">PanWU01x14_286710</name>
</gene>
<reference evidence="2" key="1">
    <citation type="submission" date="2016-06" db="EMBL/GenBank/DDBJ databases">
        <title>Parallel loss of symbiosis genes in relatives of nitrogen-fixing non-legume Parasponia.</title>
        <authorList>
            <person name="Van Velzen R."/>
            <person name="Holmer R."/>
            <person name="Bu F."/>
            <person name="Rutten L."/>
            <person name="Van Zeijl A."/>
            <person name="Liu W."/>
            <person name="Santuari L."/>
            <person name="Cao Q."/>
            <person name="Sharma T."/>
            <person name="Shen D."/>
            <person name="Roswanjaya Y."/>
            <person name="Wardhani T."/>
            <person name="Kalhor M.S."/>
            <person name="Jansen J."/>
            <person name="Van den Hoogen J."/>
            <person name="Gungor B."/>
            <person name="Hartog M."/>
            <person name="Hontelez J."/>
            <person name="Verver J."/>
            <person name="Yang W.-C."/>
            <person name="Schijlen E."/>
            <person name="Repin R."/>
            <person name="Schilthuizen M."/>
            <person name="Schranz E."/>
            <person name="Heidstra R."/>
            <person name="Miyata K."/>
            <person name="Fedorova E."/>
            <person name="Kohlen W."/>
            <person name="Bisseling T."/>
            <person name="Smit S."/>
            <person name="Geurts R."/>
        </authorList>
    </citation>
    <scope>NUCLEOTIDE SEQUENCE [LARGE SCALE GENOMIC DNA]</scope>
    <source>
        <strain evidence="2">cv. WU1-14</strain>
    </source>
</reference>
<organism evidence="1 2">
    <name type="scientific">Parasponia andersonii</name>
    <name type="common">Sponia andersonii</name>
    <dbReference type="NCBI Taxonomy" id="3476"/>
    <lineage>
        <taxon>Eukaryota</taxon>
        <taxon>Viridiplantae</taxon>
        <taxon>Streptophyta</taxon>
        <taxon>Embryophyta</taxon>
        <taxon>Tracheophyta</taxon>
        <taxon>Spermatophyta</taxon>
        <taxon>Magnoliopsida</taxon>
        <taxon>eudicotyledons</taxon>
        <taxon>Gunneridae</taxon>
        <taxon>Pentapetalae</taxon>
        <taxon>rosids</taxon>
        <taxon>fabids</taxon>
        <taxon>Rosales</taxon>
        <taxon>Cannabaceae</taxon>
        <taxon>Parasponia</taxon>
    </lineage>
</organism>
<accession>A0A2P5AZ60</accession>
<dbReference type="Proteomes" id="UP000237105">
    <property type="component" value="Unassembled WGS sequence"/>
</dbReference>
<comment type="caution">
    <text evidence="1">The sequence shown here is derived from an EMBL/GenBank/DDBJ whole genome shotgun (WGS) entry which is preliminary data.</text>
</comment>
<sequence length="68" mass="7692">MYAEGGVGGMEREGDTWMPPWNIRRRTRREEYSCSHVAEEGHVVGSVVQRQQMETRLGVSASHGRFGV</sequence>